<proteinExistence type="predicted"/>
<reference evidence="2" key="1">
    <citation type="submission" date="2018-06" db="EMBL/GenBank/DDBJ databases">
        <authorList>
            <person name="Zhirakovskaya E."/>
        </authorList>
    </citation>
    <scope>NUCLEOTIDE SEQUENCE</scope>
</reference>
<dbReference type="Gene3D" id="3.40.50.300">
    <property type="entry name" value="P-loop containing nucleotide triphosphate hydrolases"/>
    <property type="match status" value="1"/>
</dbReference>
<dbReference type="InterPro" id="IPR025669">
    <property type="entry name" value="AAA_dom"/>
</dbReference>
<dbReference type="Pfam" id="PF13614">
    <property type="entry name" value="AAA_31"/>
    <property type="match status" value="1"/>
</dbReference>
<protein>
    <submittedName>
        <fullName evidence="2">Chromosome (Plasmid) partitioning protein ParA</fullName>
    </submittedName>
</protein>
<dbReference type="SUPFAM" id="SSF52540">
    <property type="entry name" value="P-loop containing nucleoside triphosphate hydrolases"/>
    <property type="match status" value="1"/>
</dbReference>
<organism evidence="2">
    <name type="scientific">hydrothermal vent metagenome</name>
    <dbReference type="NCBI Taxonomy" id="652676"/>
    <lineage>
        <taxon>unclassified sequences</taxon>
        <taxon>metagenomes</taxon>
        <taxon>ecological metagenomes</taxon>
    </lineage>
</organism>
<dbReference type="AlphaFoldDB" id="A0A3B1A1R9"/>
<sequence length="251" mass="27955">MRVIAVMNQKGGVGKTTTTLNLAHALAKQGKRLLVIDLDPQAQLGLGFGYRDGDNSIDRVFLDAAPISAVRVKVRERIDLISAGKSLAEVESLKHDQQSRLGWRLNDALKSDDVDYDFILMDCPPSSGVLSVNALFAAKEVIIPVSSDYLALHGVSRMLSIFIRLEEVLKRKFTKHFVMTRYHSRRKLSKEVLQKLQEYFSGQLLATSIHECVALAESPSFGKTIFEYSASSRGAEDYRLLAEDLLQGRTL</sequence>
<dbReference type="PANTHER" id="PTHR13696">
    <property type="entry name" value="P-LOOP CONTAINING NUCLEOSIDE TRIPHOSPHATE HYDROLASE"/>
    <property type="match status" value="1"/>
</dbReference>
<dbReference type="PIRSF" id="PIRSF009320">
    <property type="entry name" value="Nuc_binding_HP_1000"/>
    <property type="match status" value="1"/>
</dbReference>
<dbReference type="FunFam" id="3.40.50.300:FF:000285">
    <property type="entry name" value="Sporulation initiation inhibitor Soj"/>
    <property type="match status" value="1"/>
</dbReference>
<evidence type="ECO:0000313" key="2">
    <source>
        <dbReference type="EMBL" id="VAW87664.1"/>
    </source>
</evidence>
<evidence type="ECO:0000259" key="1">
    <source>
        <dbReference type="Pfam" id="PF13614"/>
    </source>
</evidence>
<dbReference type="PANTHER" id="PTHR13696:SF52">
    <property type="entry name" value="PARA FAMILY PROTEIN CT_582"/>
    <property type="match status" value="1"/>
</dbReference>
<dbReference type="InterPro" id="IPR050678">
    <property type="entry name" value="DNA_Partitioning_ATPase"/>
</dbReference>
<accession>A0A3B1A1R9</accession>
<dbReference type="InterPro" id="IPR027417">
    <property type="entry name" value="P-loop_NTPase"/>
</dbReference>
<gene>
    <name evidence="2" type="ORF">MNBD_GAMMA18-2257</name>
</gene>
<name>A0A3B1A1R9_9ZZZZ</name>
<feature type="domain" description="AAA" evidence="1">
    <location>
        <begin position="1"/>
        <end position="173"/>
    </location>
</feature>
<dbReference type="EMBL" id="UOFP01000193">
    <property type="protein sequence ID" value="VAW87664.1"/>
    <property type="molecule type" value="Genomic_DNA"/>
</dbReference>
<dbReference type="CDD" id="cd02042">
    <property type="entry name" value="ParAB_family"/>
    <property type="match status" value="1"/>
</dbReference>